<dbReference type="Proteomes" id="UP000324222">
    <property type="component" value="Unassembled WGS sequence"/>
</dbReference>
<comment type="caution">
    <text evidence="2">The sequence shown here is derived from an EMBL/GenBank/DDBJ whole genome shotgun (WGS) entry which is preliminary data.</text>
</comment>
<dbReference type="EMBL" id="VSRR010011962">
    <property type="protein sequence ID" value="MPC53896.1"/>
    <property type="molecule type" value="Genomic_DNA"/>
</dbReference>
<keyword evidence="3" id="KW-1185">Reference proteome</keyword>
<evidence type="ECO:0000256" key="1">
    <source>
        <dbReference type="SAM" id="MobiDB-lite"/>
    </source>
</evidence>
<accession>A0A5B7G8V1</accession>
<organism evidence="2 3">
    <name type="scientific">Portunus trituberculatus</name>
    <name type="common">Swimming crab</name>
    <name type="synonym">Neptunus trituberculatus</name>
    <dbReference type="NCBI Taxonomy" id="210409"/>
    <lineage>
        <taxon>Eukaryota</taxon>
        <taxon>Metazoa</taxon>
        <taxon>Ecdysozoa</taxon>
        <taxon>Arthropoda</taxon>
        <taxon>Crustacea</taxon>
        <taxon>Multicrustacea</taxon>
        <taxon>Malacostraca</taxon>
        <taxon>Eumalacostraca</taxon>
        <taxon>Eucarida</taxon>
        <taxon>Decapoda</taxon>
        <taxon>Pleocyemata</taxon>
        <taxon>Brachyura</taxon>
        <taxon>Eubrachyura</taxon>
        <taxon>Portunoidea</taxon>
        <taxon>Portunidae</taxon>
        <taxon>Portuninae</taxon>
        <taxon>Portunus</taxon>
    </lineage>
</organism>
<feature type="compositionally biased region" description="Basic and acidic residues" evidence="1">
    <location>
        <begin position="150"/>
        <end position="163"/>
    </location>
</feature>
<gene>
    <name evidence="2" type="ORF">E2C01_047798</name>
</gene>
<protein>
    <submittedName>
        <fullName evidence="2">Uncharacterized protein</fullName>
    </submittedName>
</protein>
<dbReference type="AlphaFoldDB" id="A0A5B7G8V1"/>
<proteinExistence type="predicted"/>
<dbReference type="OrthoDB" id="6019304at2759"/>
<name>A0A5B7G8V1_PORTR</name>
<sequence length="270" mass="28291">MAPRTATSTPPQRQQQSWRRLDCSARCDALRQATEESCCAVPAAARLQMMAQKGRHTAGRRGEGAASRCPRIASAALCVDPERPLPCPAASTSAAGRVMTAGGGEAPAAGATHVSRRPLDGVETVVRRGALPAPPCALAPSLPAPLRSKLDSSEVLASRDHPARPRPSFPLTSRPRHLCVSPARPPCTSRRLDTRWALLAASLMLLHLLSGVPAASAQVQAAPPLFPGVSPPAASPRSAHLSGVAAVSRPGIVQSVPRRPFEYLRVKGCH</sequence>
<feature type="region of interest" description="Disordered" evidence="1">
    <location>
        <begin position="150"/>
        <end position="171"/>
    </location>
</feature>
<evidence type="ECO:0000313" key="3">
    <source>
        <dbReference type="Proteomes" id="UP000324222"/>
    </source>
</evidence>
<evidence type="ECO:0000313" key="2">
    <source>
        <dbReference type="EMBL" id="MPC53896.1"/>
    </source>
</evidence>
<reference evidence="2 3" key="1">
    <citation type="submission" date="2019-05" db="EMBL/GenBank/DDBJ databases">
        <title>Another draft genome of Portunus trituberculatus and its Hox gene families provides insights of decapod evolution.</title>
        <authorList>
            <person name="Jeong J.-H."/>
            <person name="Song I."/>
            <person name="Kim S."/>
            <person name="Choi T."/>
            <person name="Kim D."/>
            <person name="Ryu S."/>
            <person name="Kim W."/>
        </authorList>
    </citation>
    <scope>NUCLEOTIDE SEQUENCE [LARGE SCALE GENOMIC DNA]</scope>
    <source>
        <tissue evidence="2">Muscle</tissue>
    </source>
</reference>